<evidence type="ECO:0000256" key="2">
    <source>
        <dbReference type="ARBA" id="ARBA00022598"/>
    </source>
</evidence>
<keyword evidence="6" id="KW-0030">Aminoacyl-tRNA synthetase</keyword>
<dbReference type="PANTHER" id="PTHR42918:SF15">
    <property type="entry name" value="LYSINE--TRNA LIGASE, CHLOROPLASTIC_MITOCHONDRIAL"/>
    <property type="match status" value="1"/>
</dbReference>
<dbReference type="EMBL" id="JALJOT010000002">
    <property type="protein sequence ID" value="KAK9917633.1"/>
    <property type="molecule type" value="Genomic_DNA"/>
</dbReference>
<dbReference type="SUPFAM" id="SSF50249">
    <property type="entry name" value="Nucleic acid-binding proteins"/>
    <property type="match status" value="1"/>
</dbReference>
<dbReference type="SUPFAM" id="SSF55681">
    <property type="entry name" value="Class II aaRS and biotin synthetases"/>
    <property type="match status" value="1"/>
</dbReference>
<dbReference type="InterPro" id="IPR045864">
    <property type="entry name" value="aa-tRNA-synth_II/BPL/LPL"/>
</dbReference>
<organism evidence="12 13">
    <name type="scientific">Coccomyxa subellipsoidea</name>
    <dbReference type="NCBI Taxonomy" id="248742"/>
    <lineage>
        <taxon>Eukaryota</taxon>
        <taxon>Viridiplantae</taxon>
        <taxon>Chlorophyta</taxon>
        <taxon>core chlorophytes</taxon>
        <taxon>Trebouxiophyceae</taxon>
        <taxon>Trebouxiophyceae incertae sedis</taxon>
        <taxon>Coccomyxaceae</taxon>
        <taxon>Coccomyxa</taxon>
    </lineage>
</organism>
<dbReference type="Pfam" id="PF01336">
    <property type="entry name" value="tRNA_anti-codon"/>
    <property type="match status" value="1"/>
</dbReference>
<evidence type="ECO:0000256" key="3">
    <source>
        <dbReference type="ARBA" id="ARBA00022723"/>
    </source>
</evidence>
<dbReference type="PRINTS" id="PR00982">
    <property type="entry name" value="TRNASYNTHLYS"/>
</dbReference>
<dbReference type="InterPro" id="IPR044136">
    <property type="entry name" value="Lys-tRNA-ligase_II_N"/>
</dbReference>
<dbReference type="Gene3D" id="2.40.50.140">
    <property type="entry name" value="Nucleic acid-binding proteins"/>
    <property type="match status" value="1"/>
</dbReference>
<dbReference type="CDD" id="cd00775">
    <property type="entry name" value="LysRS_core"/>
    <property type="match status" value="1"/>
</dbReference>
<comment type="catalytic activity">
    <reaction evidence="8 9">
        <text>tRNA(Lys) + L-lysine + ATP = L-lysyl-tRNA(Lys) + AMP + diphosphate</text>
        <dbReference type="Rhea" id="RHEA:20792"/>
        <dbReference type="Rhea" id="RHEA-COMP:9696"/>
        <dbReference type="Rhea" id="RHEA-COMP:9697"/>
        <dbReference type="ChEBI" id="CHEBI:30616"/>
        <dbReference type="ChEBI" id="CHEBI:32551"/>
        <dbReference type="ChEBI" id="CHEBI:33019"/>
        <dbReference type="ChEBI" id="CHEBI:78442"/>
        <dbReference type="ChEBI" id="CHEBI:78529"/>
        <dbReference type="ChEBI" id="CHEBI:456215"/>
        <dbReference type="EC" id="6.1.1.6"/>
    </reaction>
</comment>
<keyword evidence="4" id="KW-0547">Nucleotide-binding</keyword>
<keyword evidence="5" id="KW-0067">ATP-binding</keyword>
<dbReference type="InterPro" id="IPR006195">
    <property type="entry name" value="aa-tRNA-synth_II"/>
</dbReference>
<feature type="region of interest" description="Disordered" evidence="10">
    <location>
        <begin position="46"/>
        <end position="74"/>
    </location>
</feature>
<dbReference type="InterPro" id="IPR018149">
    <property type="entry name" value="Lys-tRNA-synth_II_C"/>
</dbReference>
<proteinExistence type="inferred from homology"/>
<dbReference type="Gene3D" id="3.30.930.10">
    <property type="entry name" value="Bira Bifunctional Protein, Domain 2"/>
    <property type="match status" value="1"/>
</dbReference>
<dbReference type="Proteomes" id="UP001491310">
    <property type="component" value="Unassembled WGS sequence"/>
</dbReference>
<keyword evidence="3" id="KW-0479">Metal-binding</keyword>
<evidence type="ECO:0000256" key="8">
    <source>
        <dbReference type="ARBA" id="ARBA00048573"/>
    </source>
</evidence>
<feature type="domain" description="Aminoacyl-transfer RNA synthetases class-II family profile" evidence="11">
    <location>
        <begin position="246"/>
        <end position="611"/>
    </location>
</feature>
<dbReference type="PROSITE" id="PS50862">
    <property type="entry name" value="AA_TRNA_LIGASE_II"/>
    <property type="match status" value="1"/>
</dbReference>
<keyword evidence="13" id="KW-1185">Reference proteome</keyword>
<evidence type="ECO:0000256" key="4">
    <source>
        <dbReference type="ARBA" id="ARBA00022741"/>
    </source>
</evidence>
<comment type="caution">
    <text evidence="12">The sequence shown here is derived from an EMBL/GenBank/DDBJ whole genome shotgun (WGS) entry which is preliminary data.</text>
</comment>
<evidence type="ECO:0000313" key="13">
    <source>
        <dbReference type="Proteomes" id="UP001491310"/>
    </source>
</evidence>
<evidence type="ECO:0000256" key="6">
    <source>
        <dbReference type="ARBA" id="ARBA00023146"/>
    </source>
</evidence>
<dbReference type="InterPro" id="IPR002313">
    <property type="entry name" value="Lys-tRNA-ligase_II"/>
</dbReference>
<evidence type="ECO:0000259" key="11">
    <source>
        <dbReference type="PROSITE" id="PS50862"/>
    </source>
</evidence>
<accession>A0ABR2Z134</accession>
<reference evidence="12 13" key="1">
    <citation type="journal article" date="2024" name="Nat. Commun.">
        <title>Phylogenomics reveals the evolutionary origins of lichenization in chlorophyte algae.</title>
        <authorList>
            <person name="Puginier C."/>
            <person name="Libourel C."/>
            <person name="Otte J."/>
            <person name="Skaloud P."/>
            <person name="Haon M."/>
            <person name="Grisel S."/>
            <person name="Petersen M."/>
            <person name="Berrin J.G."/>
            <person name="Delaux P.M."/>
            <person name="Dal Grande F."/>
            <person name="Keller J."/>
        </authorList>
    </citation>
    <scope>NUCLEOTIDE SEQUENCE [LARGE SCALE GENOMIC DNA]</scope>
    <source>
        <strain evidence="12 13">SAG 216-7</strain>
    </source>
</reference>
<name>A0ABR2Z134_9CHLO</name>
<sequence length="618" mass="68018">MYRTLFDSLLTRGLSPCIKINLCIRSTISNQHRRNRFRNNIHTTIAAAVTDSEQKPKKEKKQSRQASSSSSDKDIRELRIQKAQELRNAGKEPYAYSYVRTHMAAELHEQFKDLPDGEIADLQGEEIAVAGRVMARRFMGKLAFMSLVDDSGSIQIYLDKAVLDAAEDDTFKSLKGLIDAGDIIGAKGGMKRTEKGELSLVAASVQILTKSLAPLPDKWHGLADIEKRYRQRYVDLIVTEGVKGTLRARARMMGALRRTLEARGFLEVETPVLETSAGGADARPFTTFHNALQQPYVLRIATELHLKRLAVGGMERIYEIGRVFRNEGVSTRHNPEFTTLELYQAYADYHDMMDLTEDLIRASALEVTGSHAVEYQGQKLDFGPPFRRASMHDLVKEVTGLDFAAFADLEAARAAALQFKESKPSSSLTLRAVKGATSLGTLLNEVFEAEVEQHLVQPTFVIDHPVEISPLAKPHRAKAGVVERFELFIYGRELANAYSELTDPVDQRQRLEGQLADRAARAAASGQPKGVQSGIQPAGAAAAAGGNGVSAGAAGAEQDDDDENYEVVLDEDFIRALEYGLPPTGGMGMGLDRLCMLLTDAPSIRDVIAFPLLKRLSE</sequence>
<dbReference type="HAMAP" id="MF_00252">
    <property type="entry name" value="Lys_tRNA_synth_class2"/>
    <property type="match status" value="1"/>
</dbReference>
<dbReference type="NCBIfam" id="NF001756">
    <property type="entry name" value="PRK00484.1"/>
    <property type="match status" value="1"/>
</dbReference>
<protein>
    <recommendedName>
        <fullName evidence="1 9">Lysine--tRNA ligase</fullName>
        <ecNumber evidence="1 9">6.1.1.6</ecNumber>
    </recommendedName>
    <alternativeName>
        <fullName evidence="7 9">Lysyl-tRNA synthetase</fullName>
    </alternativeName>
</protein>
<dbReference type="InterPro" id="IPR004365">
    <property type="entry name" value="NA-bd_OB_tRNA"/>
</dbReference>
<dbReference type="EC" id="6.1.1.6" evidence="1 9"/>
<dbReference type="PANTHER" id="PTHR42918">
    <property type="entry name" value="LYSYL-TRNA SYNTHETASE"/>
    <property type="match status" value="1"/>
</dbReference>
<evidence type="ECO:0000313" key="12">
    <source>
        <dbReference type="EMBL" id="KAK9917633.1"/>
    </source>
</evidence>
<dbReference type="Pfam" id="PF00152">
    <property type="entry name" value="tRNA-synt_2"/>
    <property type="match status" value="2"/>
</dbReference>
<evidence type="ECO:0000256" key="5">
    <source>
        <dbReference type="ARBA" id="ARBA00022840"/>
    </source>
</evidence>
<evidence type="ECO:0000256" key="1">
    <source>
        <dbReference type="ARBA" id="ARBA00013166"/>
    </source>
</evidence>
<feature type="region of interest" description="Disordered" evidence="10">
    <location>
        <begin position="516"/>
        <end position="538"/>
    </location>
</feature>
<dbReference type="CDD" id="cd04322">
    <property type="entry name" value="LysRS_N"/>
    <property type="match status" value="1"/>
</dbReference>
<dbReference type="InterPro" id="IPR012340">
    <property type="entry name" value="NA-bd_OB-fold"/>
</dbReference>
<keyword evidence="2" id="KW-0436">Ligase</keyword>
<dbReference type="NCBIfam" id="TIGR00499">
    <property type="entry name" value="lysS_bact"/>
    <property type="match status" value="1"/>
</dbReference>
<gene>
    <name evidence="12" type="ORF">WJX75_006656</name>
</gene>
<dbReference type="InterPro" id="IPR004364">
    <property type="entry name" value="Aa-tRNA-synt_II"/>
</dbReference>
<evidence type="ECO:0000256" key="10">
    <source>
        <dbReference type="SAM" id="MobiDB-lite"/>
    </source>
</evidence>
<evidence type="ECO:0000256" key="7">
    <source>
        <dbReference type="ARBA" id="ARBA00030563"/>
    </source>
</evidence>
<evidence type="ECO:0000256" key="9">
    <source>
        <dbReference type="RuleBase" id="RU003748"/>
    </source>
</evidence>